<dbReference type="PROSITE" id="PS51737">
    <property type="entry name" value="RECOMBINASE_DNA_BIND"/>
    <property type="match status" value="1"/>
</dbReference>
<dbReference type="GO" id="GO:0003677">
    <property type="term" value="F:DNA binding"/>
    <property type="evidence" value="ECO:0007669"/>
    <property type="project" value="InterPro"/>
</dbReference>
<dbReference type="InterPro" id="IPR006119">
    <property type="entry name" value="Resolv_N"/>
</dbReference>
<dbReference type="SMART" id="SM00857">
    <property type="entry name" value="Resolvase"/>
    <property type="match status" value="1"/>
</dbReference>
<keyword evidence="1" id="KW-0175">Coiled coil</keyword>
<reference evidence="3" key="2">
    <citation type="submission" date="2023-01" db="EMBL/GenBank/DDBJ databases">
        <title>Human gut microbiome strain richness.</title>
        <authorList>
            <person name="Chen-Liaw A."/>
        </authorList>
    </citation>
    <scope>NUCLEOTIDE SEQUENCE</scope>
    <source>
        <strain evidence="3">RTP21484st1_H11_RTP21484_190118</strain>
    </source>
</reference>
<dbReference type="Gene3D" id="3.40.50.1390">
    <property type="entry name" value="Resolvase, N-terminal catalytic domain"/>
    <property type="match status" value="1"/>
</dbReference>
<name>A0A415RYC0_MEDGN</name>
<evidence type="ECO:0000313" key="3">
    <source>
        <dbReference type="EMBL" id="MDB8688768.1"/>
    </source>
</evidence>
<dbReference type="InterPro" id="IPR038109">
    <property type="entry name" value="DNA_bind_recomb_sf"/>
</dbReference>
<dbReference type="EMBL" id="JAQMLA010000126">
    <property type="protein sequence ID" value="MDB8688768.1"/>
    <property type="molecule type" value="Genomic_DNA"/>
</dbReference>
<evidence type="ECO:0000256" key="1">
    <source>
        <dbReference type="SAM" id="Coils"/>
    </source>
</evidence>
<dbReference type="GO" id="GO:0000150">
    <property type="term" value="F:DNA strand exchange activity"/>
    <property type="evidence" value="ECO:0007669"/>
    <property type="project" value="InterPro"/>
</dbReference>
<dbReference type="InterPro" id="IPR036162">
    <property type="entry name" value="Resolvase-like_N_sf"/>
</dbReference>
<evidence type="ECO:0000313" key="5">
    <source>
        <dbReference type="Proteomes" id="UP000285610"/>
    </source>
</evidence>
<gene>
    <name evidence="4" type="ORF">DWZ50_20000</name>
    <name evidence="3" type="ORF">PNW85_19400</name>
</gene>
<dbReference type="Pfam" id="PF13408">
    <property type="entry name" value="Zn_ribbon_recom"/>
    <property type="match status" value="1"/>
</dbReference>
<feature type="domain" description="Recombinase" evidence="2">
    <location>
        <begin position="184"/>
        <end position="329"/>
    </location>
</feature>
<dbReference type="InterPro" id="IPR050639">
    <property type="entry name" value="SSR_resolvase"/>
</dbReference>
<dbReference type="InterPro" id="IPR011109">
    <property type="entry name" value="DNA_bind_recombinase_dom"/>
</dbReference>
<dbReference type="Gene3D" id="3.90.1750.20">
    <property type="entry name" value="Putative Large Serine Recombinase, Chain B, Domain 2"/>
    <property type="match status" value="1"/>
</dbReference>
<dbReference type="Proteomes" id="UP000285610">
    <property type="component" value="Unassembled WGS sequence"/>
</dbReference>
<evidence type="ECO:0000259" key="2">
    <source>
        <dbReference type="PROSITE" id="PS51737"/>
    </source>
</evidence>
<sequence length="582" mass="67010">MPKIRKANRSMVSGHIVWKIGVYVRLSKDDGNDESLSITNQKKIISEYLEKFFEEEYILVDIYIDDGISGTTDDARTAFIRMIDDIKHGIINCIVTKTLARTFRNYADQGYYLEEFFPLYKTRFICLGSPSFDTYKNPESITDSMDVPITGLMNDRYAARTSNDVRKTFNTKRRNGEFIGAFAPYGYKKDPENKNKLLVDEEVAPVIRNIFHWYVVDGMSKAGIVRHLNELGILTPTDYKHSKGFNLKTPLRAKNDGMWGISSVCNILSNRMYVGTMVQGKQRMISYKVHKSIATSPEEWFVVENTHEPIISLEIFEKAQSLSKRDTRTAPKKKKLYLFSGFLRCADCGKSMTKKTNRKILSDGTNKEYTYYVCSTYAFKSRERCTRHTISLEDLTNSVLKVIQVQIALVENMAEVIAEINKQPAVCNQSLQLAKQLEEKEDQLKKTIDVTDSLYMDWKCGDLTKAEYVRMKAKFQEKIQGFEETITHLKAEIKIASQGVGNDDPYLKMFLKHKNIIELNRGILVELIDTIYVHENNEITIKFNFADQHKRMLEFIENNKSISKKERNTCTAPSQNKSILTV</sequence>
<feature type="coiled-coil region" evidence="1">
    <location>
        <begin position="427"/>
        <end position="492"/>
    </location>
</feature>
<reference evidence="4 5" key="1">
    <citation type="submission" date="2018-08" db="EMBL/GenBank/DDBJ databases">
        <title>A genome reference for cultivated species of the human gut microbiota.</title>
        <authorList>
            <person name="Zou Y."/>
            <person name="Xue W."/>
            <person name="Luo G."/>
        </authorList>
    </citation>
    <scope>NUCLEOTIDE SEQUENCE [LARGE SCALE GENOMIC DNA]</scope>
    <source>
        <strain evidence="4 5">AF33-12</strain>
    </source>
</reference>
<accession>A0A415RYC0</accession>
<dbReference type="Proteomes" id="UP001212160">
    <property type="component" value="Unassembled WGS sequence"/>
</dbReference>
<protein>
    <submittedName>
        <fullName evidence="3 4">Recombinase</fullName>
    </submittedName>
</protein>
<dbReference type="RefSeq" id="WP_118445556.1">
    <property type="nucleotide sequence ID" value="NZ_JAQMLA010000126.1"/>
</dbReference>
<dbReference type="InterPro" id="IPR025827">
    <property type="entry name" value="Zn_ribbon_recom_dom"/>
</dbReference>
<dbReference type="SUPFAM" id="SSF53041">
    <property type="entry name" value="Resolvase-like"/>
    <property type="match status" value="1"/>
</dbReference>
<dbReference type="PANTHER" id="PTHR30461:SF23">
    <property type="entry name" value="DNA RECOMBINASE-RELATED"/>
    <property type="match status" value="1"/>
</dbReference>
<dbReference type="EMBL" id="QRQE01000110">
    <property type="protein sequence ID" value="RHM67034.1"/>
    <property type="molecule type" value="Genomic_DNA"/>
</dbReference>
<dbReference type="Pfam" id="PF07508">
    <property type="entry name" value="Recombinase"/>
    <property type="match status" value="1"/>
</dbReference>
<evidence type="ECO:0000313" key="4">
    <source>
        <dbReference type="EMBL" id="RHM67034.1"/>
    </source>
</evidence>
<dbReference type="PANTHER" id="PTHR30461">
    <property type="entry name" value="DNA-INVERTASE FROM LAMBDOID PROPHAGE"/>
    <property type="match status" value="1"/>
</dbReference>
<dbReference type="AlphaFoldDB" id="A0A415RYC0"/>
<comment type="caution">
    <text evidence="4">The sequence shown here is derived from an EMBL/GenBank/DDBJ whole genome shotgun (WGS) entry which is preliminary data.</text>
</comment>
<proteinExistence type="predicted"/>
<organism evidence="4 5">
    <name type="scientific">Mediterraneibacter gnavus</name>
    <name type="common">Ruminococcus gnavus</name>
    <dbReference type="NCBI Taxonomy" id="33038"/>
    <lineage>
        <taxon>Bacteria</taxon>
        <taxon>Bacillati</taxon>
        <taxon>Bacillota</taxon>
        <taxon>Clostridia</taxon>
        <taxon>Lachnospirales</taxon>
        <taxon>Lachnospiraceae</taxon>
        <taxon>Mediterraneibacter</taxon>
    </lineage>
</organism>
<dbReference type="Pfam" id="PF00239">
    <property type="entry name" value="Resolvase"/>
    <property type="match status" value="1"/>
</dbReference>